<gene>
    <name evidence="1" type="ORF">FSARC_6411</name>
</gene>
<dbReference type="Proteomes" id="UP000622797">
    <property type="component" value="Unassembled WGS sequence"/>
</dbReference>
<dbReference type="OrthoDB" id="5103340at2759"/>
<dbReference type="EMBL" id="JABEXW010000324">
    <property type="protein sequence ID" value="KAF4965847.1"/>
    <property type="molecule type" value="Genomic_DNA"/>
</dbReference>
<evidence type="ECO:0000313" key="2">
    <source>
        <dbReference type="Proteomes" id="UP000622797"/>
    </source>
</evidence>
<dbReference type="AlphaFoldDB" id="A0A8H4TXI4"/>
<protein>
    <submittedName>
        <fullName evidence="1">Uncharacterized protein</fullName>
    </submittedName>
</protein>
<sequence>MNWQEKYAPVIDEVSMLGARTLYAVNGQLRRLRESTEDFGDIPVIMCCGNFYQFRPVQERSILLPSSSFAWGEGHGFSPEQQRQHDVAQALWRTFTVAMLKEQIRAAQDPRLRRLLTLVRQGDQDQADVEFLNSNCYHEGRRIPWEPGITRQRHALLHIFVSEHKWKDGEPTEEEAVMMLGQGDDSAISVPAVFMFVPGLMLIL</sequence>
<reference evidence="1" key="2">
    <citation type="submission" date="2020-05" db="EMBL/GenBank/DDBJ databases">
        <authorList>
            <person name="Kim H.-S."/>
            <person name="Proctor R.H."/>
            <person name="Brown D.W."/>
        </authorList>
    </citation>
    <scope>NUCLEOTIDE SEQUENCE</scope>
    <source>
        <strain evidence="1">NRRL 20472</strain>
    </source>
</reference>
<comment type="caution">
    <text evidence="1">The sequence shown here is derived from an EMBL/GenBank/DDBJ whole genome shotgun (WGS) entry which is preliminary data.</text>
</comment>
<organism evidence="1 2">
    <name type="scientific">Fusarium sarcochroum</name>
    <dbReference type="NCBI Taxonomy" id="1208366"/>
    <lineage>
        <taxon>Eukaryota</taxon>
        <taxon>Fungi</taxon>
        <taxon>Dikarya</taxon>
        <taxon>Ascomycota</taxon>
        <taxon>Pezizomycotina</taxon>
        <taxon>Sordariomycetes</taxon>
        <taxon>Hypocreomycetidae</taxon>
        <taxon>Hypocreales</taxon>
        <taxon>Nectriaceae</taxon>
        <taxon>Fusarium</taxon>
        <taxon>Fusarium lateritium species complex</taxon>
    </lineage>
</organism>
<evidence type="ECO:0000313" key="1">
    <source>
        <dbReference type="EMBL" id="KAF4965847.1"/>
    </source>
</evidence>
<keyword evidence="2" id="KW-1185">Reference proteome</keyword>
<proteinExistence type="predicted"/>
<reference evidence="1" key="1">
    <citation type="journal article" date="2020" name="BMC Genomics">
        <title>Correction to: Identification and distribution of gene clusters required for synthesis of sphingolipid metabolism inhibitors in diverse species of the filamentous fungus Fusarium.</title>
        <authorList>
            <person name="Kim H.S."/>
            <person name="Lohmar J.M."/>
            <person name="Busman M."/>
            <person name="Brown D.W."/>
            <person name="Naumann T.A."/>
            <person name="Divon H.H."/>
            <person name="Lysoe E."/>
            <person name="Uhlig S."/>
            <person name="Proctor R.H."/>
        </authorList>
    </citation>
    <scope>NUCLEOTIDE SEQUENCE</scope>
    <source>
        <strain evidence="1">NRRL 20472</strain>
    </source>
</reference>
<name>A0A8H4TXI4_9HYPO</name>
<accession>A0A8H4TXI4</accession>